<evidence type="ECO:0000256" key="1">
    <source>
        <dbReference type="SAM" id="MobiDB-lite"/>
    </source>
</evidence>
<dbReference type="InterPro" id="IPR027410">
    <property type="entry name" value="TCP-1-like_intermed_sf"/>
</dbReference>
<evidence type="ECO:0000313" key="3">
    <source>
        <dbReference type="Proteomes" id="UP000594261"/>
    </source>
</evidence>
<name>A0A7N2M3N7_QUELO</name>
<dbReference type="EMBL" id="LRBV02000007">
    <property type="status" value="NOT_ANNOTATED_CDS"/>
    <property type="molecule type" value="Genomic_DNA"/>
</dbReference>
<dbReference type="Gramene" id="QL07p013709:mrna">
    <property type="protein sequence ID" value="QL07p013709:mrna"/>
    <property type="gene ID" value="QL07p013709"/>
</dbReference>
<evidence type="ECO:0000313" key="2">
    <source>
        <dbReference type="EnsemblPlants" id="QL07p013709:mrna"/>
    </source>
</evidence>
<organism evidence="2 3">
    <name type="scientific">Quercus lobata</name>
    <name type="common">Valley oak</name>
    <dbReference type="NCBI Taxonomy" id="97700"/>
    <lineage>
        <taxon>Eukaryota</taxon>
        <taxon>Viridiplantae</taxon>
        <taxon>Streptophyta</taxon>
        <taxon>Embryophyta</taxon>
        <taxon>Tracheophyta</taxon>
        <taxon>Spermatophyta</taxon>
        <taxon>Magnoliopsida</taxon>
        <taxon>eudicotyledons</taxon>
        <taxon>Gunneridae</taxon>
        <taxon>Pentapetalae</taxon>
        <taxon>rosids</taxon>
        <taxon>fabids</taxon>
        <taxon>Fagales</taxon>
        <taxon>Fagaceae</taxon>
        <taxon>Quercus</taxon>
    </lineage>
</organism>
<proteinExistence type="predicted"/>
<feature type="compositionally biased region" description="Pro residues" evidence="1">
    <location>
        <begin position="18"/>
        <end position="29"/>
    </location>
</feature>
<protein>
    <submittedName>
        <fullName evidence="2">Uncharacterized protein</fullName>
    </submittedName>
</protein>
<dbReference type="InParanoid" id="A0A7N2M3N7"/>
<dbReference type="Gene3D" id="3.30.260.10">
    <property type="entry name" value="TCP-1-like chaperonin intermediate domain"/>
    <property type="match status" value="1"/>
</dbReference>
<keyword evidence="3" id="KW-1185">Reference proteome</keyword>
<dbReference type="Proteomes" id="UP000594261">
    <property type="component" value="Chromosome 7"/>
</dbReference>
<feature type="compositionally biased region" description="Basic and acidic residues" evidence="1">
    <location>
        <begin position="1"/>
        <end position="11"/>
    </location>
</feature>
<reference evidence="2" key="2">
    <citation type="submission" date="2021-01" db="UniProtKB">
        <authorList>
            <consortium name="EnsemblPlants"/>
        </authorList>
    </citation>
    <scope>IDENTIFICATION</scope>
</reference>
<sequence length="244" mass="26567">MKCNRTRESPSKQRKIVIPPPLVTAPPPSSSSSTLSSVSASLCSPTVFTLRLFPILYIRPLSKPSMSSLPWLSSSSSPIASLSSSPLPFLSSLNSKVVSQYSSLLAPLVVDSVLSVVNPAKPDIIDLRAIKIVKKLGDTVDDTDAFGDLSVLPDETVCAIFGFVFVTNPEFESKRYFMIRIVIENLSSRFLKCLDSSIVGTRQDNSVADALAKKARLCSFLTVWMESVLPDISTHVLIDKPFLD</sequence>
<accession>A0A7N2M3N7</accession>
<dbReference type="EnsemblPlants" id="QL07p013709:mrna">
    <property type="protein sequence ID" value="QL07p013709:mrna"/>
    <property type="gene ID" value="QL07p013709"/>
</dbReference>
<dbReference type="AlphaFoldDB" id="A0A7N2M3N7"/>
<feature type="region of interest" description="Disordered" evidence="1">
    <location>
        <begin position="1"/>
        <end position="29"/>
    </location>
</feature>
<reference evidence="2 3" key="1">
    <citation type="journal article" date="2016" name="G3 (Bethesda)">
        <title>First Draft Assembly and Annotation of the Genome of a California Endemic Oak Quercus lobata Nee (Fagaceae).</title>
        <authorList>
            <person name="Sork V.L."/>
            <person name="Fitz-Gibbon S.T."/>
            <person name="Puiu D."/>
            <person name="Crepeau M."/>
            <person name="Gugger P.F."/>
            <person name="Sherman R."/>
            <person name="Stevens K."/>
            <person name="Langley C.H."/>
            <person name="Pellegrini M."/>
            <person name="Salzberg S.L."/>
        </authorList>
    </citation>
    <scope>NUCLEOTIDE SEQUENCE [LARGE SCALE GENOMIC DNA]</scope>
    <source>
        <strain evidence="2 3">cv. SW786</strain>
    </source>
</reference>
<dbReference type="SUPFAM" id="SSF54849">
    <property type="entry name" value="GroEL-intermediate domain like"/>
    <property type="match status" value="1"/>
</dbReference>